<evidence type="ECO:0000256" key="1">
    <source>
        <dbReference type="SAM" id="MobiDB-lite"/>
    </source>
</evidence>
<comment type="caution">
    <text evidence="2">The sequence shown here is derived from an EMBL/GenBank/DDBJ whole genome shotgun (WGS) entry which is preliminary data.</text>
</comment>
<proteinExistence type="predicted"/>
<gene>
    <name evidence="2" type="ORF">C7S16_6603</name>
</gene>
<reference evidence="2" key="1">
    <citation type="submission" date="2018-08" db="EMBL/GenBank/DDBJ databases">
        <title>Identification of Burkholderia cepacia strains that express a Burkholderia pseudomallei-like capsular polysaccharide.</title>
        <authorList>
            <person name="Burtnick M.N."/>
            <person name="Vongsouvath M."/>
            <person name="Newton P."/>
            <person name="Wuthiekanun V."/>
            <person name="Limmathurotsakul D."/>
            <person name="Brett P.J."/>
            <person name="Chantratita N."/>
            <person name="Dance D.A."/>
        </authorList>
    </citation>
    <scope>NUCLEOTIDE SEQUENCE</scope>
    <source>
        <strain evidence="2">SBXCC001</strain>
    </source>
</reference>
<organism evidence="2 3">
    <name type="scientific">Burkholderia thailandensis</name>
    <dbReference type="NCBI Taxonomy" id="57975"/>
    <lineage>
        <taxon>Bacteria</taxon>
        <taxon>Pseudomonadati</taxon>
        <taxon>Pseudomonadota</taxon>
        <taxon>Betaproteobacteria</taxon>
        <taxon>Burkholderiales</taxon>
        <taxon>Burkholderiaceae</taxon>
        <taxon>Burkholderia</taxon>
        <taxon>pseudomallei group</taxon>
    </lineage>
</organism>
<dbReference type="Proteomes" id="UP001272137">
    <property type="component" value="Unassembled WGS sequence"/>
</dbReference>
<evidence type="ECO:0008006" key="4">
    <source>
        <dbReference type="Google" id="ProtNLM"/>
    </source>
</evidence>
<evidence type="ECO:0000313" key="2">
    <source>
        <dbReference type="EMBL" id="MDW9253168.1"/>
    </source>
</evidence>
<dbReference type="EMBL" id="QXCT01000001">
    <property type="protein sequence ID" value="MDW9253168.1"/>
    <property type="molecule type" value="Genomic_DNA"/>
</dbReference>
<evidence type="ECO:0000313" key="3">
    <source>
        <dbReference type="Proteomes" id="UP001272137"/>
    </source>
</evidence>
<protein>
    <recommendedName>
        <fullName evidence="4">DNA-binding protein</fullName>
    </recommendedName>
</protein>
<dbReference type="AlphaFoldDB" id="A0AAW9CVN3"/>
<dbReference type="RefSeq" id="WP_151274013.1">
    <property type="nucleotide sequence ID" value="NZ_QXCT01000001.1"/>
</dbReference>
<name>A0AAW9CVN3_BURTH</name>
<sequence>MTTPRIKNEDILAQLASGTKTIYQLAFALGVQPAVLQCRVDMLFYSGRVRIDLRCTNDLGYCLPPGESSPRAPLDTPVGERRTGPNLQSTLSGYDREFACRVELAMTTRVK</sequence>
<accession>A0AAW9CVN3</accession>
<feature type="region of interest" description="Disordered" evidence="1">
    <location>
        <begin position="65"/>
        <end position="90"/>
    </location>
</feature>